<evidence type="ECO:0000313" key="2">
    <source>
        <dbReference type="Proteomes" id="UP000252669"/>
    </source>
</evidence>
<accession>A0A366MT34</accession>
<comment type="caution">
    <text evidence="1">The sequence shown here is derived from an EMBL/GenBank/DDBJ whole genome shotgun (WGS) entry which is preliminary data.</text>
</comment>
<dbReference type="EMBL" id="PDKB01000006">
    <property type="protein sequence ID" value="RBQ29426.1"/>
    <property type="molecule type" value="Genomic_DNA"/>
</dbReference>
<reference evidence="1 2" key="1">
    <citation type="submission" date="2017-10" db="EMBL/GenBank/DDBJ databases">
        <title>Genomics of the genus Arcobacter.</title>
        <authorList>
            <person name="Perez-Cataluna A."/>
            <person name="Figueras M.J."/>
        </authorList>
    </citation>
    <scope>NUCLEOTIDE SEQUENCE [LARGE SCALE GENOMIC DNA]</scope>
    <source>
        <strain evidence="1 2">CECT 9230</strain>
    </source>
</reference>
<dbReference type="AlphaFoldDB" id="A0A366MT34"/>
<protein>
    <submittedName>
        <fullName evidence="1">Uncharacterized protein</fullName>
    </submittedName>
</protein>
<dbReference type="Proteomes" id="UP000252669">
    <property type="component" value="Unassembled WGS sequence"/>
</dbReference>
<proteinExistence type="predicted"/>
<sequence>MKNTIKVVFLGLVGFALLVYLTIPDFSNEDDIKQELSLNDIPNFFDVIGKNPYTKKDELFKNSEQSYIIVLNHDSLAIFKDLYKKTNKNIVLVANISNTPWLIKQIAINGELEKMYQTSKIPLINDSDGSFIKALRLDDNSQNSYFVYTIFEDGSIERLFKSSVKKGALQDGITNDEIDINLDEFFKNLNKFE</sequence>
<dbReference type="RefSeq" id="WP_113893971.1">
    <property type="nucleotide sequence ID" value="NZ_JANJGA010000006.1"/>
</dbReference>
<gene>
    <name evidence="1" type="ORF">CRU91_04410</name>
</gene>
<organism evidence="1 2">
    <name type="scientific">Aliarcobacter vitoriensis</name>
    <dbReference type="NCBI Taxonomy" id="2011099"/>
    <lineage>
        <taxon>Bacteria</taxon>
        <taxon>Pseudomonadati</taxon>
        <taxon>Campylobacterota</taxon>
        <taxon>Epsilonproteobacteria</taxon>
        <taxon>Campylobacterales</taxon>
        <taxon>Arcobacteraceae</taxon>
        <taxon>Aliarcobacter</taxon>
    </lineage>
</organism>
<keyword evidence="2" id="KW-1185">Reference proteome</keyword>
<dbReference type="OrthoDB" id="5343867at2"/>
<evidence type="ECO:0000313" key="1">
    <source>
        <dbReference type="EMBL" id="RBQ29426.1"/>
    </source>
</evidence>
<name>A0A366MT34_9BACT</name>